<dbReference type="InterPro" id="IPR050882">
    <property type="entry name" value="Prepilin_peptidase/N-MTase"/>
</dbReference>
<dbReference type="PANTHER" id="PTHR30487:SF0">
    <property type="entry name" value="PREPILIN LEADER PEPTIDASE_N-METHYLTRANSFERASE-RELATED"/>
    <property type="match status" value="1"/>
</dbReference>
<reference evidence="7" key="1">
    <citation type="journal article" date="2019" name="Int. J. Syst. Evol. Microbiol.">
        <title>The Global Catalogue of Microorganisms (GCM) 10K type strain sequencing project: providing services to taxonomists for standard genome sequencing and annotation.</title>
        <authorList>
            <consortium name="The Broad Institute Genomics Platform"/>
            <consortium name="The Broad Institute Genome Sequencing Center for Infectious Disease"/>
            <person name="Wu L."/>
            <person name="Ma J."/>
        </authorList>
    </citation>
    <scope>NUCLEOTIDE SEQUENCE [LARGE SCALE GENOMIC DNA]</scope>
    <source>
        <strain evidence="7">CCUG 62763</strain>
    </source>
</reference>
<dbReference type="RefSeq" id="WP_387989022.1">
    <property type="nucleotide sequence ID" value="NZ_JBHSGR010000013.1"/>
</dbReference>
<feature type="transmembrane region" description="Helical" evidence="3">
    <location>
        <begin position="220"/>
        <end position="239"/>
    </location>
</feature>
<feature type="transmembrane region" description="Helical" evidence="3">
    <location>
        <begin position="182"/>
        <end position="208"/>
    </location>
</feature>
<dbReference type="InterPro" id="IPR000045">
    <property type="entry name" value="Prepilin_IV_endopep_pep"/>
</dbReference>
<organism evidence="6 7">
    <name type="scientific">Geodermatophilus arenarius</name>
    <dbReference type="NCBI Taxonomy" id="1137990"/>
    <lineage>
        <taxon>Bacteria</taxon>
        <taxon>Bacillati</taxon>
        <taxon>Actinomycetota</taxon>
        <taxon>Actinomycetes</taxon>
        <taxon>Geodermatophilales</taxon>
        <taxon>Geodermatophilaceae</taxon>
        <taxon>Geodermatophilus</taxon>
    </lineage>
</organism>
<dbReference type="Pfam" id="PF01478">
    <property type="entry name" value="Peptidase_A24"/>
    <property type="match status" value="1"/>
</dbReference>
<proteinExistence type="inferred from homology"/>
<evidence type="ECO:0000256" key="2">
    <source>
        <dbReference type="RuleBase" id="RU003793"/>
    </source>
</evidence>
<keyword evidence="6" id="KW-0378">Hydrolase</keyword>
<evidence type="ECO:0000313" key="6">
    <source>
        <dbReference type="EMBL" id="MFC4694265.1"/>
    </source>
</evidence>
<keyword evidence="4" id="KW-0732">Signal</keyword>
<sequence>MSATAAATGVVALLGLAAGVAVDRAAASFPWPAAGRRTRSRNTRVPAGAPAIPSRDRHVEERPAARPALVLLTAALCALTAWRFGVSAELPAYLLLAIVGVLLAAIDRRHSLLPNRVVLPTLVAGGVLLAGAAAVAGEWPALLRAVLAAAAVFGVLLAMALVSPRGMGMGDVKLGAVLGLYLGWLGWPHVVLGLFTGFAVQAVLALVLMAVRRVGLRTELPFGPALLLGTGLVVLAPLVP</sequence>
<name>A0ABV9LL96_9ACTN</name>
<dbReference type="PANTHER" id="PTHR30487">
    <property type="entry name" value="TYPE 4 PREPILIN-LIKE PROTEINS LEADER PEPTIDE-PROCESSING ENZYME"/>
    <property type="match status" value="1"/>
</dbReference>
<dbReference type="GO" id="GO:0016787">
    <property type="term" value="F:hydrolase activity"/>
    <property type="evidence" value="ECO:0007669"/>
    <property type="project" value="UniProtKB-KW"/>
</dbReference>
<evidence type="ECO:0000259" key="5">
    <source>
        <dbReference type="Pfam" id="PF01478"/>
    </source>
</evidence>
<protein>
    <submittedName>
        <fullName evidence="6">Prepilin peptidase</fullName>
        <ecNumber evidence="6">3.4.23.-</ecNumber>
    </submittedName>
</protein>
<dbReference type="EMBL" id="JBHSGR010000013">
    <property type="protein sequence ID" value="MFC4694265.1"/>
    <property type="molecule type" value="Genomic_DNA"/>
</dbReference>
<evidence type="ECO:0000256" key="1">
    <source>
        <dbReference type="ARBA" id="ARBA00005801"/>
    </source>
</evidence>
<feature type="chain" id="PRO_5045456527" evidence="4">
    <location>
        <begin position="18"/>
        <end position="240"/>
    </location>
</feature>
<gene>
    <name evidence="6" type="ORF">ACFO3M_12780</name>
</gene>
<comment type="similarity">
    <text evidence="1 2">Belongs to the peptidase A24 family.</text>
</comment>
<dbReference type="Proteomes" id="UP001596025">
    <property type="component" value="Unassembled WGS sequence"/>
</dbReference>
<accession>A0ABV9LL96</accession>
<feature type="transmembrane region" description="Helical" evidence="3">
    <location>
        <begin position="142"/>
        <end position="162"/>
    </location>
</feature>
<keyword evidence="3" id="KW-0812">Transmembrane</keyword>
<dbReference type="Gene3D" id="1.20.120.1220">
    <property type="match status" value="1"/>
</dbReference>
<feature type="signal peptide" evidence="4">
    <location>
        <begin position="1"/>
        <end position="17"/>
    </location>
</feature>
<dbReference type="InterPro" id="IPR014032">
    <property type="entry name" value="Peptidase_A24A_bac"/>
</dbReference>
<keyword evidence="7" id="KW-1185">Reference proteome</keyword>
<keyword evidence="3" id="KW-1133">Transmembrane helix</keyword>
<comment type="caution">
    <text evidence="6">The sequence shown here is derived from an EMBL/GenBank/DDBJ whole genome shotgun (WGS) entry which is preliminary data.</text>
</comment>
<feature type="transmembrane region" description="Helical" evidence="3">
    <location>
        <begin position="90"/>
        <end position="106"/>
    </location>
</feature>
<feature type="transmembrane region" description="Helical" evidence="3">
    <location>
        <begin position="118"/>
        <end position="135"/>
    </location>
</feature>
<evidence type="ECO:0000256" key="3">
    <source>
        <dbReference type="SAM" id="Phobius"/>
    </source>
</evidence>
<evidence type="ECO:0000256" key="4">
    <source>
        <dbReference type="SAM" id="SignalP"/>
    </source>
</evidence>
<evidence type="ECO:0000313" key="7">
    <source>
        <dbReference type="Proteomes" id="UP001596025"/>
    </source>
</evidence>
<dbReference type="EC" id="3.4.23.-" evidence="6"/>
<feature type="domain" description="Prepilin type IV endopeptidase peptidase" evidence="5">
    <location>
        <begin position="94"/>
        <end position="194"/>
    </location>
</feature>
<keyword evidence="3" id="KW-0472">Membrane</keyword>
<dbReference type="PRINTS" id="PR00864">
    <property type="entry name" value="PREPILNPTASE"/>
</dbReference>